<organism evidence="2 3">
    <name type="scientific">Candidatus Chisholmbacteria bacterium RIFCSPHIGHO2_01_FULL_52_32</name>
    <dbReference type="NCBI Taxonomy" id="1797591"/>
    <lineage>
        <taxon>Bacteria</taxon>
        <taxon>Candidatus Chisholmiibacteriota</taxon>
    </lineage>
</organism>
<accession>A0A1G1VS60</accession>
<gene>
    <name evidence="2" type="ORF">A2786_01785</name>
</gene>
<sequence>MASAESSLPRRVETESSVIHGKQGEDFEGRRGMNPERSEPDPIPVVRIIPLTFKSVQKLRDELDSGQKIDDIELTRVVMSVKSSSSTTSYGMTMPLGGKMEPGETFLAAARRRIRGESMLYPMGGHWWEDRPLFRPIDGSYTYSILGQERTTESPPEPRFVTILPYPVLPPEYTRLHLKPNPKKDKIASFESFTPSELNVLIRHGEVDRLRDETGPLGEALTTFDLAGHFSVAAKYDIEIEPAEAQKKNRVLENLLERVDDFEWQTRSAVLSEIQSERVLRSEASVPSLTNCRPDEIIRAFERVHIFWLLRDEKSREASGVRRPPPGLDLLKFAWFMSGEGIEPKDMVSLLFESPTDHIRKTVRSVVLSLRRAVLTVEQKRLEAEHGPDQANSLMKAVKLDTMLELVRSRFGKMAPLGRFEYLRELDAIFVREFAKHLGTTPEAIWEVKPKIDRFFYSMVDQSLQANPKFARMHQPSKPFNEIMNSEVARLILISLGVNPLSPSDRITDDRLRRQFTYEATRHLGFIVRGVESHKRYMELLRNGNAPIEAIMDSLFTPPDHEEVRHAGDRTYTVLHRRTRFRVDGEEQHVFVDEKPPKDFESFLRKSLLEPLDEIYDVFSRNIVLVANEDIEHGEETSRTAESFADLLKKRIRVANTIKNSIKRHFVDICTDSGWRIEFIGEKDSFAQLGKSPDMLRIEEAKGKRPGSKGRNIIRTKFYAVLTDGRGREYAEEIIIYPFDNFIDTPYHGVLWGIDEKVEDDARGGYSFRRLTQPDPDNPDLPSLYVIMHPPHLYGQQADALFAEDDTNGTSENAPDNSLNDSHL</sequence>
<evidence type="ECO:0000313" key="3">
    <source>
        <dbReference type="Proteomes" id="UP000179233"/>
    </source>
</evidence>
<evidence type="ECO:0000313" key="2">
    <source>
        <dbReference type="EMBL" id="OGY18229.1"/>
    </source>
</evidence>
<comment type="caution">
    <text evidence="2">The sequence shown here is derived from an EMBL/GenBank/DDBJ whole genome shotgun (WGS) entry which is preliminary data.</text>
</comment>
<feature type="compositionally biased region" description="Basic and acidic residues" evidence="1">
    <location>
        <begin position="22"/>
        <end position="40"/>
    </location>
</feature>
<name>A0A1G1VS60_9BACT</name>
<protein>
    <submittedName>
        <fullName evidence="2">Uncharacterized protein</fullName>
    </submittedName>
</protein>
<dbReference type="Proteomes" id="UP000179233">
    <property type="component" value="Unassembled WGS sequence"/>
</dbReference>
<evidence type="ECO:0000256" key="1">
    <source>
        <dbReference type="SAM" id="MobiDB-lite"/>
    </source>
</evidence>
<dbReference type="SUPFAM" id="SSF55811">
    <property type="entry name" value="Nudix"/>
    <property type="match status" value="1"/>
</dbReference>
<dbReference type="InterPro" id="IPR015797">
    <property type="entry name" value="NUDIX_hydrolase-like_dom_sf"/>
</dbReference>
<reference evidence="2 3" key="1">
    <citation type="journal article" date="2016" name="Nat. Commun.">
        <title>Thousands of microbial genomes shed light on interconnected biogeochemical processes in an aquifer system.</title>
        <authorList>
            <person name="Anantharaman K."/>
            <person name="Brown C.T."/>
            <person name="Hug L.A."/>
            <person name="Sharon I."/>
            <person name="Castelle C.J."/>
            <person name="Probst A.J."/>
            <person name="Thomas B.C."/>
            <person name="Singh A."/>
            <person name="Wilkins M.J."/>
            <person name="Karaoz U."/>
            <person name="Brodie E.L."/>
            <person name="Williams K.H."/>
            <person name="Hubbard S.S."/>
            <person name="Banfield J.F."/>
        </authorList>
    </citation>
    <scope>NUCLEOTIDE SEQUENCE [LARGE SCALE GENOMIC DNA]</scope>
</reference>
<dbReference type="EMBL" id="MHCJ01000003">
    <property type="protein sequence ID" value="OGY18229.1"/>
    <property type="molecule type" value="Genomic_DNA"/>
</dbReference>
<feature type="region of interest" description="Disordered" evidence="1">
    <location>
        <begin position="1"/>
        <end position="42"/>
    </location>
</feature>
<proteinExistence type="predicted"/>
<dbReference type="AlphaFoldDB" id="A0A1G1VS60"/>